<dbReference type="SMART" id="SM00448">
    <property type="entry name" value="REC"/>
    <property type="match status" value="1"/>
</dbReference>
<dbReference type="Pfam" id="PF00072">
    <property type="entry name" value="Response_reg"/>
    <property type="match status" value="1"/>
</dbReference>
<dbReference type="InterPro" id="IPR036890">
    <property type="entry name" value="HATPase_C_sf"/>
</dbReference>
<dbReference type="InParanoid" id="I7MGA9"/>
<dbReference type="GO" id="GO:0000155">
    <property type="term" value="F:phosphorelay sensor kinase activity"/>
    <property type="evidence" value="ECO:0007669"/>
    <property type="project" value="InterPro"/>
</dbReference>
<dbReference type="STRING" id="312017.I7MGA9"/>
<evidence type="ECO:0000259" key="4">
    <source>
        <dbReference type="PROSITE" id="PS50110"/>
    </source>
</evidence>
<proteinExistence type="predicted"/>
<dbReference type="Gene3D" id="3.40.50.2300">
    <property type="match status" value="1"/>
</dbReference>
<dbReference type="EMBL" id="GG662510">
    <property type="protein sequence ID" value="EAR84981.2"/>
    <property type="molecule type" value="Genomic_DNA"/>
</dbReference>
<feature type="domain" description="Histidine kinase" evidence="3">
    <location>
        <begin position="240"/>
        <end position="462"/>
    </location>
</feature>
<dbReference type="InterPro" id="IPR011006">
    <property type="entry name" value="CheY-like_superfamily"/>
</dbReference>
<evidence type="ECO:0000259" key="3">
    <source>
        <dbReference type="PROSITE" id="PS50109"/>
    </source>
</evidence>
<dbReference type="PROSITE" id="PS50110">
    <property type="entry name" value="RESPONSE_REGULATORY"/>
    <property type="match status" value="1"/>
</dbReference>
<reference evidence="6" key="1">
    <citation type="journal article" date="2006" name="PLoS Biol.">
        <title>Macronuclear genome sequence of the ciliate Tetrahymena thermophila, a model eukaryote.</title>
        <authorList>
            <person name="Eisen J.A."/>
            <person name="Coyne R.S."/>
            <person name="Wu M."/>
            <person name="Wu D."/>
            <person name="Thiagarajan M."/>
            <person name="Wortman J.R."/>
            <person name="Badger J.H."/>
            <person name="Ren Q."/>
            <person name="Amedeo P."/>
            <person name="Jones K.M."/>
            <person name="Tallon L.J."/>
            <person name="Delcher A.L."/>
            <person name="Salzberg S.L."/>
            <person name="Silva J.C."/>
            <person name="Haas B.J."/>
            <person name="Majoros W.H."/>
            <person name="Farzad M."/>
            <person name="Carlton J.M."/>
            <person name="Smith R.K. Jr."/>
            <person name="Garg J."/>
            <person name="Pearlman R.E."/>
            <person name="Karrer K.M."/>
            <person name="Sun L."/>
            <person name="Manning G."/>
            <person name="Elde N.C."/>
            <person name="Turkewitz A.P."/>
            <person name="Asai D.J."/>
            <person name="Wilkes D.E."/>
            <person name="Wang Y."/>
            <person name="Cai H."/>
            <person name="Collins K."/>
            <person name="Stewart B.A."/>
            <person name="Lee S.R."/>
            <person name="Wilamowska K."/>
            <person name="Weinberg Z."/>
            <person name="Ruzzo W.L."/>
            <person name="Wloga D."/>
            <person name="Gaertig J."/>
            <person name="Frankel J."/>
            <person name="Tsao C.-C."/>
            <person name="Gorovsky M.A."/>
            <person name="Keeling P.J."/>
            <person name="Waller R.F."/>
            <person name="Patron N.J."/>
            <person name="Cherry J.M."/>
            <person name="Stover N.A."/>
            <person name="Krieger C.J."/>
            <person name="del Toro C."/>
            <person name="Ryder H.F."/>
            <person name="Williamson S.C."/>
            <person name="Barbeau R.A."/>
            <person name="Hamilton E.P."/>
            <person name="Orias E."/>
        </authorList>
    </citation>
    <scope>NUCLEOTIDE SEQUENCE [LARGE SCALE GENOMIC DNA]</scope>
    <source>
        <strain evidence="6">SB210</strain>
    </source>
</reference>
<dbReference type="KEGG" id="tet:TTHERM_00585390"/>
<dbReference type="InterPro" id="IPR036097">
    <property type="entry name" value="HisK_dim/P_sf"/>
</dbReference>
<dbReference type="Proteomes" id="UP000009168">
    <property type="component" value="Unassembled WGS sequence"/>
</dbReference>
<gene>
    <name evidence="5" type="ORF">TTHERM_00585390</name>
</gene>
<accession>I7MGA9</accession>
<dbReference type="Pfam" id="PF00512">
    <property type="entry name" value="HisKA"/>
    <property type="match status" value="1"/>
</dbReference>
<evidence type="ECO:0000256" key="2">
    <source>
        <dbReference type="PROSITE-ProRule" id="PRU00169"/>
    </source>
</evidence>
<dbReference type="Gene3D" id="3.30.565.10">
    <property type="entry name" value="Histidine kinase-like ATPase, C-terminal domain"/>
    <property type="match status" value="1"/>
</dbReference>
<dbReference type="PRINTS" id="PR00344">
    <property type="entry name" value="BCTRLSENSOR"/>
</dbReference>
<dbReference type="GeneID" id="7843096"/>
<dbReference type="InterPro" id="IPR050956">
    <property type="entry name" value="2C_system_His_kinase"/>
</dbReference>
<dbReference type="Pfam" id="PF02518">
    <property type="entry name" value="HATPase_c"/>
    <property type="match status" value="1"/>
</dbReference>
<evidence type="ECO:0000313" key="6">
    <source>
        <dbReference type="Proteomes" id="UP000009168"/>
    </source>
</evidence>
<dbReference type="SUPFAM" id="SSF55874">
    <property type="entry name" value="ATPase domain of HSP90 chaperone/DNA topoisomerase II/histidine kinase"/>
    <property type="match status" value="1"/>
</dbReference>
<keyword evidence="1 2" id="KW-0597">Phosphoprotein</keyword>
<dbReference type="InterPro" id="IPR004358">
    <property type="entry name" value="Sig_transdc_His_kin-like_C"/>
</dbReference>
<sequence length="983" mass="114103">MNFSQPSQLNESVALDCLFFNASSLPHQNLITGYNNEKSNLFNNTLNYDLDQSKMSQCLNQQYLFSPLKAQVCQKEYSNFKKADLNYNYQLLNALKKGKNLAVGDIISIISDIQNYQQPKYFKAYNSEQIIESSKDSFEKESNDEDNNAQNSQSDLQFKIVSNVLKINMKDEKNNMVQVYFRVYYCNELENKQTTFQSHQQNQNKEQIYIIMEITESSYLPSNLIDVKQFDYFKKKILSSVSHELQTPLNCSIQLLEILQNSDILQETQKKMFVTPTLNSNQLLMYMINDIIDFAQIADGELKLNFTHFNIVDTIRDCLSYFTIQAAFKNITIDFNFDQEIPLIIHSDPMRLKQVVINLISNAIKFTNKGFISVNLDLEDENLIKISIQDTGCGIPSQLGSNIFKGVEDYKNIQQKFNTKGAGLGLTIANNIAMGLGDNRKIEYTSQVDVGSVFTFFVLNRSKNISGCKINHVNIFNRSYYQWISLKKLSMDYVSRKSLENQESSLRSKYSFRYSYNQSFKNTSQREFQTLSIEAINQIENLKSQNFAKKQNISALQILTPENRNQQCESQSALWKEPEKQYEEEYNSSISSQSIQNINLNKKRDTIDTGFNSYQTIKLQSKNSYQVSEQEDKQPSIQSQMKQQHLQANHEDEPCNIPSDNSIQYKTHKRINYNYFNVAHRKNIKQISTRGQDYIDIDKNQYMIPKRIRDSQLDILQSEILKVISDSSLSVLSPKKIPKKNNDQRHKRLSIQSTSQRIFSQDSALDRRFSLSQEDLNKKTIKKNYYQTDLSPTNQNKIFKHAKKMSTISEETITNYTKKLMQETQNNGVDSDYNKSNYIYNNSVTDIKNCQCPKILIVDDNPFNLFALELRLKEYSYEVDKANSGMEAIEKVKNRYNNQKSCCKQYKLIFMDIDMPQKNGYETTLEIFDFFNSINEKCCPISACTAYVQEEEKKKAFNTGMSYYLTKPVLSEKLLKILISANL</sequence>
<dbReference type="SUPFAM" id="SSF47384">
    <property type="entry name" value="Homodimeric domain of signal transducing histidine kinase"/>
    <property type="match status" value="1"/>
</dbReference>
<dbReference type="CDD" id="cd00082">
    <property type="entry name" value="HisKA"/>
    <property type="match status" value="1"/>
</dbReference>
<dbReference type="SMART" id="SM00387">
    <property type="entry name" value="HATPase_c"/>
    <property type="match status" value="1"/>
</dbReference>
<dbReference type="Gene3D" id="1.10.287.130">
    <property type="match status" value="1"/>
</dbReference>
<dbReference type="InterPro" id="IPR005467">
    <property type="entry name" value="His_kinase_dom"/>
</dbReference>
<dbReference type="InterPro" id="IPR001789">
    <property type="entry name" value="Sig_transdc_resp-reg_receiver"/>
</dbReference>
<organism evidence="5 6">
    <name type="scientific">Tetrahymena thermophila (strain SB210)</name>
    <dbReference type="NCBI Taxonomy" id="312017"/>
    <lineage>
        <taxon>Eukaryota</taxon>
        <taxon>Sar</taxon>
        <taxon>Alveolata</taxon>
        <taxon>Ciliophora</taxon>
        <taxon>Intramacronucleata</taxon>
        <taxon>Oligohymenophorea</taxon>
        <taxon>Hymenostomatida</taxon>
        <taxon>Tetrahymenina</taxon>
        <taxon>Tetrahymenidae</taxon>
        <taxon>Tetrahymena</taxon>
    </lineage>
</organism>
<dbReference type="SUPFAM" id="SSF52172">
    <property type="entry name" value="CheY-like"/>
    <property type="match status" value="1"/>
</dbReference>
<keyword evidence="6" id="KW-1185">Reference proteome</keyword>
<dbReference type="PANTHER" id="PTHR43719">
    <property type="entry name" value="TWO-COMPONENT HISTIDINE KINASE"/>
    <property type="match status" value="1"/>
</dbReference>
<dbReference type="AlphaFoldDB" id="I7MGA9"/>
<evidence type="ECO:0000313" key="5">
    <source>
        <dbReference type="EMBL" id="EAR84981.2"/>
    </source>
</evidence>
<dbReference type="InterPro" id="IPR003594">
    <property type="entry name" value="HATPase_dom"/>
</dbReference>
<dbReference type="PROSITE" id="PS50109">
    <property type="entry name" value="HIS_KIN"/>
    <property type="match status" value="1"/>
</dbReference>
<name>I7MGA9_TETTS</name>
<dbReference type="CDD" id="cd17546">
    <property type="entry name" value="REC_hyHK_CKI1_RcsC-like"/>
    <property type="match status" value="1"/>
</dbReference>
<evidence type="ECO:0000256" key="1">
    <source>
        <dbReference type="ARBA" id="ARBA00022553"/>
    </source>
</evidence>
<dbReference type="eggNOG" id="KOG0519">
    <property type="taxonomic scope" value="Eukaryota"/>
</dbReference>
<dbReference type="RefSeq" id="XP_001032644.2">
    <property type="nucleotide sequence ID" value="XM_001032644.2"/>
</dbReference>
<dbReference type="PANTHER" id="PTHR43719:SF28">
    <property type="entry name" value="PEROXIDE STRESS-ACTIVATED HISTIDINE KINASE MAK1-RELATED"/>
    <property type="match status" value="1"/>
</dbReference>
<dbReference type="OrthoDB" id="60033at2759"/>
<protein>
    <submittedName>
        <fullName evidence="5">Response regulator receiver domain protein</fullName>
    </submittedName>
</protein>
<dbReference type="SMART" id="SM00388">
    <property type="entry name" value="HisKA"/>
    <property type="match status" value="1"/>
</dbReference>
<feature type="domain" description="Response regulatory" evidence="4">
    <location>
        <begin position="854"/>
        <end position="982"/>
    </location>
</feature>
<feature type="modified residue" description="4-aspartylphosphate" evidence="2">
    <location>
        <position position="912"/>
    </location>
</feature>
<dbReference type="InterPro" id="IPR003661">
    <property type="entry name" value="HisK_dim/P_dom"/>
</dbReference>